<feature type="region of interest" description="Disordered" evidence="7">
    <location>
        <begin position="38"/>
        <end position="58"/>
    </location>
</feature>
<dbReference type="PANTHER" id="PTHR33057">
    <property type="entry name" value="TRANSCRIPTION REPRESSOR OFP7-RELATED"/>
    <property type="match status" value="1"/>
</dbReference>
<organism evidence="9 10">
    <name type="scientific">Rhamnella rubrinervis</name>
    <dbReference type="NCBI Taxonomy" id="2594499"/>
    <lineage>
        <taxon>Eukaryota</taxon>
        <taxon>Viridiplantae</taxon>
        <taxon>Streptophyta</taxon>
        <taxon>Embryophyta</taxon>
        <taxon>Tracheophyta</taxon>
        <taxon>Spermatophyta</taxon>
        <taxon>Magnoliopsida</taxon>
        <taxon>eudicotyledons</taxon>
        <taxon>Gunneridae</taxon>
        <taxon>Pentapetalae</taxon>
        <taxon>rosids</taxon>
        <taxon>fabids</taxon>
        <taxon>Rosales</taxon>
        <taxon>Rhamnaceae</taxon>
        <taxon>rhamnoid group</taxon>
        <taxon>Rhamneae</taxon>
        <taxon>Rhamnella</taxon>
    </lineage>
</organism>
<feature type="compositionally biased region" description="Low complexity" evidence="7">
    <location>
        <begin position="43"/>
        <end position="57"/>
    </location>
</feature>
<evidence type="ECO:0000256" key="5">
    <source>
        <dbReference type="ARBA" id="ARBA00023242"/>
    </source>
</evidence>
<evidence type="ECO:0000256" key="3">
    <source>
        <dbReference type="ARBA" id="ARBA00023015"/>
    </source>
</evidence>
<protein>
    <recommendedName>
        <fullName evidence="6">Transcription repressor</fullName>
    </recommendedName>
    <alternativeName>
        <fullName evidence="6">Ovate family protein</fullName>
    </alternativeName>
</protein>
<reference evidence="9" key="1">
    <citation type="submission" date="2020-03" db="EMBL/GenBank/DDBJ databases">
        <title>A high-quality chromosome-level genome assembly of a woody plant with both climbing and erect habits, Rhamnella rubrinervis.</title>
        <authorList>
            <person name="Lu Z."/>
            <person name="Yang Y."/>
            <person name="Zhu X."/>
            <person name="Sun Y."/>
        </authorList>
    </citation>
    <scope>NUCLEOTIDE SEQUENCE</scope>
    <source>
        <strain evidence="9">BYM</strain>
        <tissue evidence="9">Leaf</tissue>
    </source>
</reference>
<dbReference type="NCBIfam" id="TIGR01568">
    <property type="entry name" value="A_thal_3678"/>
    <property type="match status" value="1"/>
</dbReference>
<keyword evidence="5 6" id="KW-0539">Nucleus</keyword>
<dbReference type="OrthoDB" id="1928390at2759"/>
<evidence type="ECO:0000313" key="9">
    <source>
        <dbReference type="EMBL" id="KAF3439454.1"/>
    </source>
</evidence>
<dbReference type="GO" id="GO:0005634">
    <property type="term" value="C:nucleus"/>
    <property type="evidence" value="ECO:0007669"/>
    <property type="project" value="UniProtKB-SubCell"/>
</dbReference>
<dbReference type="PROSITE" id="PS51754">
    <property type="entry name" value="OVATE"/>
    <property type="match status" value="1"/>
</dbReference>
<keyword evidence="3 6" id="KW-0805">Transcription regulation</keyword>
<evidence type="ECO:0000259" key="8">
    <source>
        <dbReference type="PROSITE" id="PS51754"/>
    </source>
</evidence>
<comment type="subcellular location">
    <subcellularLocation>
        <location evidence="1 6">Nucleus</location>
    </subcellularLocation>
</comment>
<dbReference type="EMBL" id="VOIH02000008">
    <property type="protein sequence ID" value="KAF3439454.1"/>
    <property type="molecule type" value="Genomic_DNA"/>
</dbReference>
<comment type="function">
    <text evidence="6">Transcriptional repressor that regulates multiple aspects of plant growth and development.</text>
</comment>
<evidence type="ECO:0000313" key="10">
    <source>
        <dbReference type="Proteomes" id="UP000796880"/>
    </source>
</evidence>
<evidence type="ECO:0000256" key="6">
    <source>
        <dbReference type="RuleBase" id="RU367028"/>
    </source>
</evidence>
<dbReference type="AlphaFoldDB" id="A0A8K0E4B4"/>
<evidence type="ECO:0000256" key="2">
    <source>
        <dbReference type="ARBA" id="ARBA00022491"/>
    </source>
</evidence>
<gene>
    <name evidence="9" type="ORF">FNV43_RR17732</name>
</gene>
<evidence type="ECO:0000256" key="7">
    <source>
        <dbReference type="SAM" id="MobiDB-lite"/>
    </source>
</evidence>
<dbReference type="Pfam" id="PF04844">
    <property type="entry name" value="Ovate"/>
    <property type="match status" value="1"/>
</dbReference>
<name>A0A8K0E4B4_9ROSA</name>
<proteinExistence type="predicted"/>
<comment type="caution">
    <text evidence="9">The sequence shown here is derived from an EMBL/GenBank/DDBJ whole genome shotgun (WGS) entry which is preliminary data.</text>
</comment>
<sequence length="184" mass="20535">MSNKKNIFKTIFTANNIISACGGCGCGRPKLSQVFEPTPIPKTSSNHPPLSSLSSTTIDDHDHDQIVSSCTSTTIDDGDHHHQQAVETHPMNNFSIPASPCMKINDSVAVVKDSQDPYRDFKHSMLQMIVEKQIDSKEDLQALLKCFLELNSQPYHELILRAFDEIWNEIFSAGRLSISEKTSM</sequence>
<evidence type="ECO:0000256" key="4">
    <source>
        <dbReference type="ARBA" id="ARBA00023163"/>
    </source>
</evidence>
<dbReference type="PANTHER" id="PTHR33057:SF138">
    <property type="entry name" value="TRANSCRIPTION REPRESSOR OFP10"/>
    <property type="match status" value="1"/>
</dbReference>
<dbReference type="PROSITE" id="PS51257">
    <property type="entry name" value="PROKAR_LIPOPROTEIN"/>
    <property type="match status" value="1"/>
</dbReference>
<dbReference type="Proteomes" id="UP000796880">
    <property type="component" value="Unassembled WGS sequence"/>
</dbReference>
<accession>A0A8K0E4B4</accession>
<evidence type="ECO:0000256" key="1">
    <source>
        <dbReference type="ARBA" id="ARBA00004123"/>
    </source>
</evidence>
<keyword evidence="2 6" id="KW-0678">Repressor</keyword>
<keyword evidence="4 6" id="KW-0804">Transcription</keyword>
<dbReference type="GO" id="GO:0045892">
    <property type="term" value="P:negative regulation of DNA-templated transcription"/>
    <property type="evidence" value="ECO:0007669"/>
    <property type="project" value="UniProtKB-UniRule"/>
</dbReference>
<feature type="domain" description="OVATE" evidence="8">
    <location>
        <begin position="110"/>
        <end position="169"/>
    </location>
</feature>
<dbReference type="InterPro" id="IPR038933">
    <property type="entry name" value="Ovate"/>
</dbReference>
<keyword evidence="10" id="KW-1185">Reference proteome</keyword>
<dbReference type="InterPro" id="IPR006458">
    <property type="entry name" value="Ovate_C"/>
</dbReference>